<evidence type="ECO:0000256" key="5">
    <source>
        <dbReference type="SAM" id="Coils"/>
    </source>
</evidence>
<dbReference type="InterPro" id="IPR045242">
    <property type="entry name" value="Syntaxin"/>
</dbReference>
<dbReference type="SUPFAM" id="SSF58038">
    <property type="entry name" value="SNARE fusion complex"/>
    <property type="match status" value="1"/>
</dbReference>
<dbReference type="SMART" id="SM00397">
    <property type="entry name" value="t_SNARE"/>
    <property type="match status" value="1"/>
</dbReference>
<dbReference type="InParanoid" id="D3BEX3"/>
<evidence type="ECO:0000313" key="9">
    <source>
        <dbReference type="Proteomes" id="UP000001396"/>
    </source>
</evidence>
<dbReference type="GO" id="GO:0006886">
    <property type="term" value="P:intracellular protein transport"/>
    <property type="evidence" value="ECO:0007669"/>
    <property type="project" value="TreeGrafter"/>
</dbReference>
<dbReference type="PANTHER" id="PTHR19957:SF124">
    <property type="entry name" value="SYNTAXIN-8"/>
    <property type="match status" value="1"/>
</dbReference>
<dbReference type="Proteomes" id="UP000001396">
    <property type="component" value="Unassembled WGS sequence"/>
</dbReference>
<organism evidence="8 9">
    <name type="scientific">Heterostelium pallidum (strain ATCC 26659 / Pp 5 / PN500)</name>
    <name type="common">Cellular slime mold</name>
    <name type="synonym">Polysphondylium pallidum</name>
    <dbReference type="NCBI Taxonomy" id="670386"/>
    <lineage>
        <taxon>Eukaryota</taxon>
        <taxon>Amoebozoa</taxon>
        <taxon>Evosea</taxon>
        <taxon>Eumycetozoa</taxon>
        <taxon>Dictyostelia</taxon>
        <taxon>Acytosteliales</taxon>
        <taxon>Acytosteliaceae</taxon>
        <taxon>Heterostelium</taxon>
    </lineage>
</organism>
<keyword evidence="3 5" id="KW-0175">Coiled coil</keyword>
<dbReference type="OMA" id="DSTCYIA"/>
<dbReference type="AlphaFoldDB" id="D3BEX3"/>
<comment type="subcellular location">
    <subcellularLocation>
        <location evidence="1">Membrane</location>
    </subcellularLocation>
</comment>
<evidence type="ECO:0000256" key="3">
    <source>
        <dbReference type="ARBA" id="ARBA00023054"/>
    </source>
</evidence>
<name>D3BEX3_HETP5</name>
<evidence type="ECO:0000256" key="6">
    <source>
        <dbReference type="SAM" id="Phobius"/>
    </source>
</evidence>
<keyword evidence="4 6" id="KW-0472">Membrane</keyword>
<dbReference type="RefSeq" id="XP_020432574.1">
    <property type="nucleotide sequence ID" value="XM_020578126.1"/>
</dbReference>
<evidence type="ECO:0000256" key="1">
    <source>
        <dbReference type="ARBA" id="ARBA00004370"/>
    </source>
</evidence>
<feature type="transmembrane region" description="Helical" evidence="6">
    <location>
        <begin position="208"/>
        <end position="229"/>
    </location>
</feature>
<dbReference type="GO" id="GO:0048278">
    <property type="term" value="P:vesicle docking"/>
    <property type="evidence" value="ECO:0007669"/>
    <property type="project" value="TreeGrafter"/>
</dbReference>
<dbReference type="Gene3D" id="1.20.5.110">
    <property type="match status" value="1"/>
</dbReference>
<dbReference type="CDD" id="cd15841">
    <property type="entry name" value="SNARE_Qc"/>
    <property type="match status" value="1"/>
</dbReference>
<dbReference type="STRING" id="670386.D3BEX3"/>
<gene>
    <name evidence="8" type="primary">syn8B</name>
    <name evidence="8" type="ORF">PPL_07289</name>
</gene>
<feature type="domain" description="T-SNARE coiled-coil homology" evidence="7">
    <location>
        <begin position="142"/>
        <end position="204"/>
    </location>
</feature>
<evidence type="ECO:0000256" key="2">
    <source>
        <dbReference type="ARBA" id="ARBA00022448"/>
    </source>
</evidence>
<dbReference type="GO" id="GO:0031201">
    <property type="term" value="C:SNARE complex"/>
    <property type="evidence" value="ECO:0007669"/>
    <property type="project" value="TreeGrafter"/>
</dbReference>
<evidence type="ECO:0000256" key="4">
    <source>
        <dbReference type="ARBA" id="ARBA00023136"/>
    </source>
</evidence>
<feature type="coiled-coil region" evidence="5">
    <location>
        <begin position="9"/>
        <end position="102"/>
    </location>
</feature>
<proteinExistence type="predicted"/>
<dbReference type="InterPro" id="IPR000727">
    <property type="entry name" value="T_SNARE_dom"/>
</dbReference>
<comment type="caution">
    <text evidence="8">The sequence shown here is derived from an EMBL/GenBank/DDBJ whole genome shotgun (WGS) entry which is preliminary data.</text>
</comment>
<dbReference type="FunCoup" id="D3BEX3">
    <property type="interactions" value="63"/>
</dbReference>
<dbReference type="GO" id="GO:0005484">
    <property type="term" value="F:SNAP receptor activity"/>
    <property type="evidence" value="ECO:0007669"/>
    <property type="project" value="TreeGrafter"/>
</dbReference>
<keyword evidence="6" id="KW-0812">Transmembrane</keyword>
<dbReference type="PANTHER" id="PTHR19957">
    <property type="entry name" value="SYNTAXIN"/>
    <property type="match status" value="1"/>
</dbReference>
<evidence type="ECO:0000259" key="7">
    <source>
        <dbReference type="PROSITE" id="PS50192"/>
    </source>
</evidence>
<dbReference type="GeneID" id="31362770"/>
<keyword evidence="2" id="KW-0813">Transport</keyword>
<protein>
    <submittedName>
        <fullName evidence="8">Putative syntaxin 8</fullName>
    </submittedName>
</protein>
<dbReference type="GO" id="GO:0000149">
    <property type="term" value="F:SNARE binding"/>
    <property type="evidence" value="ECO:0007669"/>
    <property type="project" value="TreeGrafter"/>
</dbReference>
<keyword evidence="6" id="KW-1133">Transmembrane helix</keyword>
<dbReference type="GO" id="GO:0012505">
    <property type="term" value="C:endomembrane system"/>
    <property type="evidence" value="ECO:0007669"/>
    <property type="project" value="TreeGrafter"/>
</dbReference>
<dbReference type="GO" id="GO:0006906">
    <property type="term" value="P:vesicle fusion"/>
    <property type="evidence" value="ECO:0007669"/>
    <property type="project" value="TreeGrafter"/>
</dbReference>
<dbReference type="Pfam" id="PF05739">
    <property type="entry name" value="SNARE"/>
    <property type="match status" value="1"/>
</dbReference>
<accession>D3BEX3</accession>
<dbReference type="PROSITE" id="PS50192">
    <property type="entry name" value="T_SNARE"/>
    <property type="match status" value="1"/>
</dbReference>
<reference evidence="8 9" key="1">
    <citation type="journal article" date="2011" name="Genome Res.">
        <title>Phylogeny-wide analysis of social amoeba genomes highlights ancient origins for complex intercellular communication.</title>
        <authorList>
            <person name="Heidel A.J."/>
            <person name="Lawal H.M."/>
            <person name="Felder M."/>
            <person name="Schilde C."/>
            <person name="Helps N.R."/>
            <person name="Tunggal B."/>
            <person name="Rivero F."/>
            <person name="John U."/>
            <person name="Schleicher M."/>
            <person name="Eichinger L."/>
            <person name="Platzer M."/>
            <person name="Noegel A.A."/>
            <person name="Schaap P."/>
            <person name="Gloeckner G."/>
        </authorList>
    </citation>
    <scope>NUCLEOTIDE SEQUENCE [LARGE SCALE GENOMIC DNA]</scope>
    <source>
        <strain evidence="9">ATCC 26659 / Pp 5 / PN500</strain>
    </source>
</reference>
<dbReference type="EMBL" id="ADBJ01000031">
    <property type="protein sequence ID" value="EFA80454.1"/>
    <property type="molecule type" value="Genomic_DNA"/>
</dbReference>
<keyword evidence="9" id="KW-1185">Reference proteome</keyword>
<evidence type="ECO:0000313" key="8">
    <source>
        <dbReference type="EMBL" id="EFA80454.1"/>
    </source>
</evidence>
<sequence length="232" mass="26409">MGDSWEYEYDNASRQLQQLVTEVKSFEVQQRNNPGAVQKQTAPNIRRALSNLSNDLARLKDALVYGNLRITDKEKMRRNAMVEQLGTQKNNLTNQFENAANNNFARNELMGDASSKRAWGKQAKDNEFTQNFNNQQLFNQNNTVMQEHDQALDLLSNSLMRQKNMASAMNTELEIHNQLLDDVEIGVDRTTSRIQHTNSKMNILKENASSCGMIICIVLLIIFIIVLLATGE</sequence>